<keyword evidence="1" id="KW-0202">Cytokine</keyword>
<organism evidence="4 5">
    <name type="scientific">Cyprinus carpio</name>
    <name type="common">Common carp</name>
    <dbReference type="NCBI Taxonomy" id="7962"/>
    <lineage>
        <taxon>Eukaryota</taxon>
        <taxon>Metazoa</taxon>
        <taxon>Chordata</taxon>
        <taxon>Craniata</taxon>
        <taxon>Vertebrata</taxon>
        <taxon>Euteleostomi</taxon>
        <taxon>Actinopterygii</taxon>
        <taxon>Neopterygii</taxon>
        <taxon>Teleostei</taxon>
        <taxon>Ostariophysi</taxon>
        <taxon>Cypriniformes</taxon>
        <taxon>Cyprinidae</taxon>
        <taxon>Cyprininae</taxon>
        <taxon>Cyprinus</taxon>
    </lineage>
</organism>
<dbReference type="SUPFAM" id="SSF54117">
    <property type="entry name" value="Interleukin 8-like chemokines"/>
    <property type="match status" value="1"/>
</dbReference>
<dbReference type="GO" id="GO:0006955">
    <property type="term" value="P:immune response"/>
    <property type="evidence" value="ECO:0007669"/>
    <property type="project" value="InterPro"/>
</dbReference>
<dbReference type="Proteomes" id="UP000694700">
    <property type="component" value="Unplaced"/>
</dbReference>
<evidence type="ECO:0000313" key="4">
    <source>
        <dbReference type="Ensembl" id="ENSCCRP00015043639.1"/>
    </source>
</evidence>
<evidence type="ECO:0000256" key="2">
    <source>
        <dbReference type="SAM" id="SignalP"/>
    </source>
</evidence>
<proteinExistence type="predicted"/>
<protein>
    <recommendedName>
        <fullName evidence="3">Chemokine interleukin-8-like domain-containing protein</fullName>
    </recommendedName>
</protein>
<dbReference type="GO" id="GO:0008009">
    <property type="term" value="F:chemokine activity"/>
    <property type="evidence" value="ECO:0007669"/>
    <property type="project" value="InterPro"/>
</dbReference>
<feature type="chain" id="PRO_5034708216" description="Chemokine interleukin-8-like domain-containing protein" evidence="2">
    <location>
        <begin position="18"/>
        <end position="85"/>
    </location>
</feature>
<evidence type="ECO:0000313" key="5">
    <source>
        <dbReference type="Proteomes" id="UP000694700"/>
    </source>
</evidence>
<feature type="signal peptide" evidence="2">
    <location>
        <begin position="1"/>
        <end position="17"/>
    </location>
</feature>
<reference evidence="4" key="1">
    <citation type="submission" date="2025-08" db="UniProtKB">
        <authorList>
            <consortium name="Ensembl"/>
        </authorList>
    </citation>
    <scope>IDENTIFICATION</scope>
</reference>
<accession>A0A8C1UY37</accession>
<dbReference type="GO" id="GO:0005615">
    <property type="term" value="C:extracellular space"/>
    <property type="evidence" value="ECO:0007669"/>
    <property type="project" value="UniProtKB-KW"/>
</dbReference>
<name>A0A8C1UY37_CYPCA</name>
<sequence>MKMLSTILLMIFVTVYSALFNLEIRQNCCVEITNVKSPVKRVVFKTIAGKEICVDPETAWVSGHVDKVSKRTTTHTLMQILITYN</sequence>
<evidence type="ECO:0000256" key="1">
    <source>
        <dbReference type="ARBA" id="ARBA00022514"/>
    </source>
</evidence>
<dbReference type="InterPro" id="IPR036048">
    <property type="entry name" value="Interleukin_8-like_sf"/>
</dbReference>
<evidence type="ECO:0000259" key="3">
    <source>
        <dbReference type="Pfam" id="PF00048"/>
    </source>
</evidence>
<dbReference type="Pfam" id="PF00048">
    <property type="entry name" value="IL8"/>
    <property type="match status" value="1"/>
</dbReference>
<keyword evidence="2" id="KW-0732">Signal</keyword>
<dbReference type="InterPro" id="IPR001811">
    <property type="entry name" value="Chemokine_IL8-like_dom"/>
</dbReference>
<dbReference type="Gene3D" id="2.40.50.40">
    <property type="match status" value="1"/>
</dbReference>
<feature type="domain" description="Chemokine interleukin-8-like" evidence="3">
    <location>
        <begin position="38"/>
        <end position="63"/>
    </location>
</feature>
<dbReference type="AlphaFoldDB" id="A0A8C1UY37"/>
<dbReference type="Ensembl" id="ENSCCRT00015045112.1">
    <property type="protein sequence ID" value="ENSCCRP00015043639.1"/>
    <property type="gene ID" value="ENSCCRG00015018089.1"/>
</dbReference>